<keyword evidence="4 5" id="KW-0472">Membrane</keyword>
<dbReference type="RefSeq" id="WP_211122008.1">
    <property type="nucleotide sequence ID" value="NZ_BAAALR010000054.1"/>
</dbReference>
<evidence type="ECO:0000256" key="1">
    <source>
        <dbReference type="ARBA" id="ARBA00004141"/>
    </source>
</evidence>
<dbReference type="EMBL" id="BAAALR010000054">
    <property type="protein sequence ID" value="GAA1702638.1"/>
    <property type="molecule type" value="Genomic_DNA"/>
</dbReference>
<keyword evidence="3 5" id="KW-1133">Transmembrane helix</keyword>
<protein>
    <recommendedName>
        <fullName evidence="6">Methylamine utilisation protein MauE domain-containing protein</fullName>
    </recommendedName>
</protein>
<feature type="transmembrane region" description="Helical" evidence="5">
    <location>
        <begin position="46"/>
        <end position="68"/>
    </location>
</feature>
<evidence type="ECO:0000256" key="3">
    <source>
        <dbReference type="ARBA" id="ARBA00022989"/>
    </source>
</evidence>
<feature type="transmembrane region" description="Helical" evidence="5">
    <location>
        <begin position="147"/>
        <end position="165"/>
    </location>
</feature>
<keyword evidence="2 5" id="KW-0812">Transmembrane</keyword>
<dbReference type="Proteomes" id="UP001499947">
    <property type="component" value="Unassembled WGS sequence"/>
</dbReference>
<feature type="domain" description="Methylamine utilisation protein MauE" evidence="6">
    <location>
        <begin position="5"/>
        <end position="131"/>
    </location>
</feature>
<reference evidence="7 8" key="1">
    <citation type="journal article" date="2019" name="Int. J. Syst. Evol. Microbiol.">
        <title>The Global Catalogue of Microorganisms (GCM) 10K type strain sequencing project: providing services to taxonomists for standard genome sequencing and annotation.</title>
        <authorList>
            <consortium name="The Broad Institute Genomics Platform"/>
            <consortium name="The Broad Institute Genome Sequencing Center for Infectious Disease"/>
            <person name="Wu L."/>
            <person name="Ma J."/>
        </authorList>
    </citation>
    <scope>NUCLEOTIDE SEQUENCE [LARGE SCALE GENOMIC DNA]</scope>
    <source>
        <strain evidence="7 8">JCM 13244</strain>
    </source>
</reference>
<evidence type="ECO:0000259" key="6">
    <source>
        <dbReference type="Pfam" id="PF07291"/>
    </source>
</evidence>
<feature type="transmembrane region" description="Helical" evidence="5">
    <location>
        <begin position="75"/>
        <end position="93"/>
    </location>
</feature>
<evidence type="ECO:0000313" key="7">
    <source>
        <dbReference type="EMBL" id="GAA1702638.1"/>
    </source>
</evidence>
<organism evidence="7 8">
    <name type="scientific">Streptomyces yatensis</name>
    <dbReference type="NCBI Taxonomy" id="155177"/>
    <lineage>
        <taxon>Bacteria</taxon>
        <taxon>Bacillati</taxon>
        <taxon>Actinomycetota</taxon>
        <taxon>Actinomycetes</taxon>
        <taxon>Kitasatosporales</taxon>
        <taxon>Streptomycetaceae</taxon>
        <taxon>Streptomyces</taxon>
        <taxon>Streptomyces violaceusniger group</taxon>
    </lineage>
</organism>
<accession>A0ABN2ICW3</accession>
<gene>
    <name evidence="7" type="ORF">GCM10009680_49650</name>
</gene>
<comment type="caution">
    <text evidence="7">The sequence shown here is derived from an EMBL/GenBank/DDBJ whole genome shotgun (WGS) entry which is preliminary data.</text>
</comment>
<proteinExistence type="predicted"/>
<sequence length="330" mass="32624">MSALVCALAPLVLAGVLGPAGAGKLFGRGTARQAPRTALARLLRDGGRAALVLRALGAVELLLAAALLAPPATPLPGAGAALLGAGFLGYLGYARAAAPGSSCGCTARQDAPLTWRAFARAAAVLAGGVAAAPAQQSWWTAAARRPAAALCLVLAAAAVLTALSADPDRRWRMPLRRLRLRITGHPLAATGAPAVVPLGAPGAPAVVPLGAPGAPAVVPLGAPGAPAVVPLGAPGTPAAVPVAATVELLERSRAWQSASRVVRSALLDHWDDGGWRILQFAGVHGGGTAARPVLVLFAVDAAASLDTVREPAVRVSVIDADSGAPVTATA</sequence>
<evidence type="ECO:0000313" key="8">
    <source>
        <dbReference type="Proteomes" id="UP001499947"/>
    </source>
</evidence>
<dbReference type="Pfam" id="PF07291">
    <property type="entry name" value="MauE"/>
    <property type="match status" value="1"/>
</dbReference>
<evidence type="ECO:0000256" key="4">
    <source>
        <dbReference type="ARBA" id="ARBA00023136"/>
    </source>
</evidence>
<evidence type="ECO:0000256" key="2">
    <source>
        <dbReference type="ARBA" id="ARBA00022692"/>
    </source>
</evidence>
<comment type="subcellular location">
    <subcellularLocation>
        <location evidence="1">Membrane</location>
        <topology evidence="1">Multi-pass membrane protein</topology>
    </subcellularLocation>
</comment>
<dbReference type="InterPro" id="IPR009908">
    <property type="entry name" value="Methylamine_util_MauE"/>
</dbReference>
<keyword evidence="8" id="KW-1185">Reference proteome</keyword>
<name>A0ABN2ICW3_9ACTN</name>
<evidence type="ECO:0000256" key="5">
    <source>
        <dbReference type="SAM" id="Phobius"/>
    </source>
</evidence>